<dbReference type="RefSeq" id="WP_184329154.1">
    <property type="nucleotide sequence ID" value="NZ_JACHHZ010000001.1"/>
</dbReference>
<evidence type="ECO:0000313" key="15">
    <source>
        <dbReference type="Proteomes" id="UP000588068"/>
    </source>
</evidence>
<organism evidence="14 15">
    <name type="scientific">Povalibacter uvarum</name>
    <dbReference type="NCBI Taxonomy" id="732238"/>
    <lineage>
        <taxon>Bacteria</taxon>
        <taxon>Pseudomonadati</taxon>
        <taxon>Pseudomonadota</taxon>
        <taxon>Gammaproteobacteria</taxon>
        <taxon>Steroidobacterales</taxon>
        <taxon>Steroidobacteraceae</taxon>
        <taxon>Povalibacter</taxon>
    </lineage>
</organism>
<keyword evidence="5" id="KW-0997">Cell inner membrane</keyword>
<dbReference type="SUPFAM" id="SSF54523">
    <property type="entry name" value="Pili subunits"/>
    <property type="match status" value="1"/>
</dbReference>
<protein>
    <recommendedName>
        <fullName evidence="2">Type II secretion system protein H</fullName>
    </recommendedName>
    <alternativeName>
        <fullName evidence="10">General secretion pathway protein H</fullName>
    </alternativeName>
</protein>
<gene>
    <name evidence="14" type="ORF">HNQ60_000196</name>
</gene>
<evidence type="ECO:0000256" key="5">
    <source>
        <dbReference type="ARBA" id="ARBA00022519"/>
    </source>
</evidence>
<accession>A0A841HG72</accession>
<dbReference type="EMBL" id="JACHHZ010000001">
    <property type="protein sequence ID" value="MBB6091350.1"/>
    <property type="molecule type" value="Genomic_DNA"/>
</dbReference>
<evidence type="ECO:0000256" key="3">
    <source>
        <dbReference type="ARBA" id="ARBA00022475"/>
    </source>
</evidence>
<keyword evidence="3" id="KW-1003">Cell membrane</keyword>
<feature type="region of interest" description="Disordered" evidence="11">
    <location>
        <begin position="98"/>
        <end position="117"/>
    </location>
</feature>
<dbReference type="Gene3D" id="3.55.40.10">
    <property type="entry name" value="minor pseudopilin epsh domain"/>
    <property type="match status" value="1"/>
</dbReference>
<comment type="caution">
    <text evidence="14">The sequence shown here is derived from an EMBL/GenBank/DDBJ whole genome shotgun (WGS) entry which is preliminary data.</text>
</comment>
<keyword evidence="4" id="KW-0488">Methylation</keyword>
<dbReference type="InterPro" id="IPR045584">
    <property type="entry name" value="Pilin-like"/>
</dbReference>
<evidence type="ECO:0000256" key="6">
    <source>
        <dbReference type="ARBA" id="ARBA00022692"/>
    </source>
</evidence>
<evidence type="ECO:0000256" key="4">
    <source>
        <dbReference type="ARBA" id="ARBA00022481"/>
    </source>
</evidence>
<evidence type="ECO:0000256" key="7">
    <source>
        <dbReference type="ARBA" id="ARBA00022989"/>
    </source>
</evidence>
<evidence type="ECO:0000256" key="10">
    <source>
        <dbReference type="ARBA" id="ARBA00030775"/>
    </source>
</evidence>
<dbReference type="Pfam" id="PF12019">
    <property type="entry name" value="GspH"/>
    <property type="match status" value="1"/>
</dbReference>
<feature type="transmembrane region" description="Helical" evidence="12">
    <location>
        <begin position="12"/>
        <end position="35"/>
    </location>
</feature>
<evidence type="ECO:0000256" key="11">
    <source>
        <dbReference type="SAM" id="MobiDB-lite"/>
    </source>
</evidence>
<evidence type="ECO:0000259" key="13">
    <source>
        <dbReference type="Pfam" id="PF12019"/>
    </source>
</evidence>
<evidence type="ECO:0000256" key="12">
    <source>
        <dbReference type="SAM" id="Phobius"/>
    </source>
</evidence>
<dbReference type="GO" id="GO:0005886">
    <property type="term" value="C:plasma membrane"/>
    <property type="evidence" value="ECO:0007669"/>
    <property type="project" value="UniProtKB-SubCell"/>
</dbReference>
<dbReference type="InterPro" id="IPR012902">
    <property type="entry name" value="N_methyl_site"/>
</dbReference>
<dbReference type="GO" id="GO:0015628">
    <property type="term" value="P:protein secretion by the type II secretion system"/>
    <property type="evidence" value="ECO:0007669"/>
    <property type="project" value="InterPro"/>
</dbReference>
<sequence length="183" mass="20039">MRGTRQQSAGLTLVEIVTVIAIVGIVVGMATPSFAGLMRDTGRTTAVNGFIHSLYLARSEAIRRAKVVSICKSSDGKTCDVRLAAPWNKGWMVFVNRDRDEPPQRDPNEPVLSVNQGWESGDISSNRRAYSFRPHEQGVVNGTIIFCDPRGSAHARAIIINHVGRPRISQRDASNRPLRCSSG</sequence>
<dbReference type="Proteomes" id="UP000588068">
    <property type="component" value="Unassembled WGS sequence"/>
</dbReference>
<dbReference type="InterPro" id="IPR022346">
    <property type="entry name" value="T2SS_GspH"/>
</dbReference>
<keyword evidence="8 12" id="KW-0472">Membrane</keyword>
<evidence type="ECO:0000313" key="14">
    <source>
        <dbReference type="EMBL" id="MBB6091350.1"/>
    </source>
</evidence>
<comment type="subcellular location">
    <subcellularLocation>
        <location evidence="1">Cell inner membrane</location>
        <topology evidence="1">Single-pass membrane protein</topology>
    </subcellularLocation>
</comment>
<feature type="domain" description="General secretion pathway GspH" evidence="13">
    <location>
        <begin position="46"/>
        <end position="164"/>
    </location>
</feature>
<feature type="compositionally biased region" description="Basic and acidic residues" evidence="11">
    <location>
        <begin position="98"/>
        <end position="108"/>
    </location>
</feature>
<evidence type="ECO:0000256" key="1">
    <source>
        <dbReference type="ARBA" id="ARBA00004377"/>
    </source>
</evidence>
<proteinExistence type="inferred from homology"/>
<dbReference type="AlphaFoldDB" id="A0A841HG72"/>
<name>A0A841HG72_9GAMM</name>
<evidence type="ECO:0000256" key="2">
    <source>
        <dbReference type="ARBA" id="ARBA00021549"/>
    </source>
</evidence>
<comment type="similarity">
    <text evidence="9">Belongs to the GSP H family.</text>
</comment>
<keyword evidence="7 12" id="KW-1133">Transmembrane helix</keyword>
<keyword evidence="6 12" id="KW-0812">Transmembrane</keyword>
<reference evidence="14 15" key="1">
    <citation type="submission" date="2020-08" db="EMBL/GenBank/DDBJ databases">
        <title>Genomic Encyclopedia of Type Strains, Phase IV (KMG-IV): sequencing the most valuable type-strain genomes for metagenomic binning, comparative biology and taxonomic classification.</title>
        <authorList>
            <person name="Goeker M."/>
        </authorList>
    </citation>
    <scope>NUCLEOTIDE SEQUENCE [LARGE SCALE GENOMIC DNA]</scope>
    <source>
        <strain evidence="14 15">DSM 26723</strain>
    </source>
</reference>
<keyword evidence="15" id="KW-1185">Reference proteome</keyword>
<dbReference type="PROSITE" id="PS00409">
    <property type="entry name" value="PROKAR_NTER_METHYL"/>
    <property type="match status" value="1"/>
</dbReference>
<evidence type="ECO:0000256" key="8">
    <source>
        <dbReference type="ARBA" id="ARBA00023136"/>
    </source>
</evidence>
<evidence type="ECO:0000256" key="9">
    <source>
        <dbReference type="ARBA" id="ARBA00025772"/>
    </source>
</evidence>
<dbReference type="GO" id="GO:0015627">
    <property type="term" value="C:type II protein secretion system complex"/>
    <property type="evidence" value="ECO:0007669"/>
    <property type="project" value="InterPro"/>
</dbReference>
<dbReference type="Pfam" id="PF07963">
    <property type="entry name" value="N_methyl"/>
    <property type="match status" value="1"/>
</dbReference>